<comment type="caution">
    <text evidence="6">The sequence shown here is derived from an EMBL/GenBank/DDBJ whole genome shotgun (WGS) entry which is preliminary data.</text>
</comment>
<dbReference type="CDD" id="cd07742">
    <property type="entry name" value="metallo-hydrolase-like_MBL-fold"/>
    <property type="match status" value="1"/>
</dbReference>
<evidence type="ECO:0000313" key="7">
    <source>
        <dbReference type="Proteomes" id="UP000094828"/>
    </source>
</evidence>
<dbReference type="PANTHER" id="PTHR42978:SF3">
    <property type="entry name" value="BLR3078 PROTEIN"/>
    <property type="match status" value="1"/>
</dbReference>
<keyword evidence="3 6" id="KW-0378">Hydrolase</keyword>
<dbReference type="AlphaFoldDB" id="A0A1C3EFR3"/>
<evidence type="ECO:0000259" key="5">
    <source>
        <dbReference type="SMART" id="SM00849"/>
    </source>
</evidence>
<dbReference type="PANTHER" id="PTHR42978">
    <property type="entry name" value="QUORUM-QUENCHING LACTONASE YTNP-RELATED-RELATED"/>
    <property type="match status" value="1"/>
</dbReference>
<accession>A0A1C3EFR3</accession>
<dbReference type="Proteomes" id="UP000094828">
    <property type="component" value="Unassembled WGS sequence"/>
</dbReference>
<dbReference type="Pfam" id="PF00753">
    <property type="entry name" value="Lactamase_B"/>
    <property type="match status" value="1"/>
</dbReference>
<evidence type="ECO:0000256" key="4">
    <source>
        <dbReference type="ARBA" id="ARBA00022833"/>
    </source>
</evidence>
<dbReference type="STRING" id="1841610.A6X21_21320"/>
<dbReference type="GO" id="GO:0016787">
    <property type="term" value="F:hydrolase activity"/>
    <property type="evidence" value="ECO:0007669"/>
    <property type="project" value="UniProtKB-KW"/>
</dbReference>
<keyword evidence="4" id="KW-0862">Zinc</keyword>
<protein>
    <submittedName>
        <fullName evidence="6">MBL fold hydrolase</fullName>
    </submittedName>
</protein>
<dbReference type="OrthoDB" id="9802897at2"/>
<comment type="similarity">
    <text evidence="1">Belongs to the metallo-beta-lactamase superfamily.</text>
</comment>
<name>A0A1C3EFR3_9PLAN</name>
<keyword evidence="7" id="KW-1185">Reference proteome</keyword>
<dbReference type="InterPro" id="IPR001279">
    <property type="entry name" value="Metallo-B-lactamas"/>
</dbReference>
<dbReference type="SUPFAM" id="SSF56281">
    <property type="entry name" value="Metallo-hydrolase/oxidoreductase"/>
    <property type="match status" value="1"/>
</dbReference>
<dbReference type="SMART" id="SM00849">
    <property type="entry name" value="Lactamase_B"/>
    <property type="match status" value="1"/>
</dbReference>
<dbReference type="GO" id="GO:0046872">
    <property type="term" value="F:metal ion binding"/>
    <property type="evidence" value="ECO:0007669"/>
    <property type="project" value="UniProtKB-KW"/>
</dbReference>
<dbReference type="InterPro" id="IPR036866">
    <property type="entry name" value="RibonucZ/Hydroxyglut_hydro"/>
</dbReference>
<gene>
    <name evidence="6" type="ORF">A6X21_21320</name>
</gene>
<evidence type="ECO:0000256" key="3">
    <source>
        <dbReference type="ARBA" id="ARBA00022801"/>
    </source>
</evidence>
<proteinExistence type="inferred from homology"/>
<dbReference type="Gene3D" id="3.60.15.10">
    <property type="entry name" value="Ribonuclease Z/Hydroxyacylglutathione hydrolase-like"/>
    <property type="match status" value="1"/>
</dbReference>
<organism evidence="6 7">
    <name type="scientific">Planctopirus hydrillae</name>
    <dbReference type="NCBI Taxonomy" id="1841610"/>
    <lineage>
        <taxon>Bacteria</taxon>
        <taxon>Pseudomonadati</taxon>
        <taxon>Planctomycetota</taxon>
        <taxon>Planctomycetia</taxon>
        <taxon>Planctomycetales</taxon>
        <taxon>Planctomycetaceae</taxon>
        <taxon>Planctopirus</taxon>
    </lineage>
</organism>
<feature type="domain" description="Metallo-beta-lactamase" evidence="5">
    <location>
        <begin position="21"/>
        <end position="244"/>
    </location>
</feature>
<dbReference type="InterPro" id="IPR051013">
    <property type="entry name" value="MBL_superfamily_lactonases"/>
</dbReference>
<evidence type="ECO:0000313" key="6">
    <source>
        <dbReference type="EMBL" id="ODA32060.1"/>
    </source>
</evidence>
<sequence>MTRIHHINCGTLLVPGYPTVVCHCLLLEDTQGLALVESGIGLLDVRDPLERVGQPLIDLAGFQFHEHDTAIRRIESLGLKPQDVRHIVLTHADPDHAGGLADFPEAKVHLAAEERAALETGHWRYLPIQFAHGPRWETYSSSPQTWFGLEAREVALGLEAQVLLIPLFGHTPGHCGVAISQGDRWLLHVGDAYYLKAELTVENHPVDAMAAQRADDDRLRQASLEQLRRLSRDHADEIDLVGYHDLTEFVEFPLPIKDIHQ</sequence>
<dbReference type="EMBL" id="LYDR01000071">
    <property type="protein sequence ID" value="ODA32060.1"/>
    <property type="molecule type" value="Genomic_DNA"/>
</dbReference>
<evidence type="ECO:0000256" key="1">
    <source>
        <dbReference type="ARBA" id="ARBA00007749"/>
    </source>
</evidence>
<evidence type="ECO:0000256" key="2">
    <source>
        <dbReference type="ARBA" id="ARBA00022723"/>
    </source>
</evidence>
<keyword evidence="2" id="KW-0479">Metal-binding</keyword>
<dbReference type="RefSeq" id="WP_068847586.1">
    <property type="nucleotide sequence ID" value="NZ_LYDR01000071.1"/>
</dbReference>
<reference evidence="6 7" key="1">
    <citation type="submission" date="2016-05" db="EMBL/GenBank/DDBJ databases">
        <title>Genomic and physiological characterization of Planctopirus sp. isolated from fresh water lake.</title>
        <authorList>
            <person name="Subhash Y."/>
            <person name="Ramana C."/>
        </authorList>
    </citation>
    <scope>NUCLEOTIDE SEQUENCE [LARGE SCALE GENOMIC DNA]</scope>
    <source>
        <strain evidence="6 7">JC280</strain>
    </source>
</reference>